<sequence>MFRLGCSVFRRHAGDVFDRARVRRAVAIAAAAFAVSVVALSGLEARLGWTGTGPVRSAVAIALLALGVGLLTFGCIPTRHPLDPAATINGRPVRVDLRFAARPTTKRYLRRRAVPVAPEDRDAVLTDTLLLRRGLIALIGRAGPLLGAGVAAACACVVTAWTQWFPLLWVVGYAFSIPGTLADLGRTERARLAALAAPEPAPTD</sequence>
<dbReference type="STRING" id="33881.NS184_05940"/>
<evidence type="ECO:0000313" key="2">
    <source>
        <dbReference type="EMBL" id="KTR08363.1"/>
    </source>
</evidence>
<keyword evidence="1" id="KW-1133">Transmembrane helix</keyword>
<keyword evidence="1" id="KW-0472">Membrane</keyword>
<dbReference type="AlphaFoldDB" id="A0A175RY77"/>
<organism evidence="2 3">
    <name type="scientific">Curtobacterium luteum</name>
    <dbReference type="NCBI Taxonomy" id="33881"/>
    <lineage>
        <taxon>Bacteria</taxon>
        <taxon>Bacillati</taxon>
        <taxon>Actinomycetota</taxon>
        <taxon>Actinomycetes</taxon>
        <taxon>Micrococcales</taxon>
        <taxon>Microbacteriaceae</taxon>
        <taxon>Curtobacterium</taxon>
    </lineage>
</organism>
<feature type="transmembrane region" description="Helical" evidence="1">
    <location>
        <begin position="142"/>
        <end position="161"/>
    </location>
</feature>
<evidence type="ECO:0000313" key="3">
    <source>
        <dbReference type="Proteomes" id="UP000078252"/>
    </source>
</evidence>
<keyword evidence="1" id="KW-0812">Transmembrane</keyword>
<feature type="transmembrane region" description="Helical" evidence="1">
    <location>
        <begin position="55"/>
        <end position="76"/>
    </location>
</feature>
<dbReference type="RefSeq" id="WP_058725212.1">
    <property type="nucleotide sequence ID" value="NZ_LDQC01000031.1"/>
</dbReference>
<comment type="caution">
    <text evidence="2">The sequence shown here is derived from an EMBL/GenBank/DDBJ whole genome shotgun (WGS) entry which is preliminary data.</text>
</comment>
<accession>A0A175RY77</accession>
<gene>
    <name evidence="2" type="ORF">NS184_05940</name>
</gene>
<dbReference type="OrthoDB" id="5024221at2"/>
<evidence type="ECO:0000256" key="1">
    <source>
        <dbReference type="SAM" id="Phobius"/>
    </source>
</evidence>
<name>A0A175RY77_9MICO</name>
<feature type="transmembrane region" description="Helical" evidence="1">
    <location>
        <begin position="25"/>
        <end position="43"/>
    </location>
</feature>
<dbReference type="Proteomes" id="UP000078252">
    <property type="component" value="Unassembled WGS sequence"/>
</dbReference>
<protein>
    <submittedName>
        <fullName evidence="2">Uncharacterized protein</fullName>
    </submittedName>
</protein>
<proteinExistence type="predicted"/>
<dbReference type="PATRIC" id="fig|33881.3.peg.1484"/>
<dbReference type="EMBL" id="LDQC01000031">
    <property type="protein sequence ID" value="KTR08363.1"/>
    <property type="molecule type" value="Genomic_DNA"/>
</dbReference>
<reference evidence="2 3" key="1">
    <citation type="journal article" date="2016" name="Front. Microbiol.">
        <title>Genomic Resource of Rice Seed Associated Bacteria.</title>
        <authorList>
            <person name="Midha S."/>
            <person name="Bansal K."/>
            <person name="Sharma S."/>
            <person name="Kumar N."/>
            <person name="Patil P.P."/>
            <person name="Chaudhry V."/>
            <person name="Patil P.B."/>
        </authorList>
    </citation>
    <scope>NUCLEOTIDE SEQUENCE [LARGE SCALE GENOMIC DNA]</scope>
    <source>
        <strain evidence="2 3">NS184</strain>
    </source>
</reference>